<dbReference type="AlphaFoldDB" id="A0AAV0URT6"/>
<proteinExistence type="predicted"/>
<dbReference type="EMBL" id="CANTFM010001457">
    <property type="protein sequence ID" value="CAI5739667.1"/>
    <property type="molecule type" value="Genomic_DNA"/>
</dbReference>
<gene>
    <name evidence="1" type="ORF">PDE001_LOCUS7267</name>
</gene>
<name>A0AAV0URT6_9STRA</name>
<organism evidence="1 2">
    <name type="scientific">Peronospora destructor</name>
    <dbReference type="NCBI Taxonomy" id="86335"/>
    <lineage>
        <taxon>Eukaryota</taxon>
        <taxon>Sar</taxon>
        <taxon>Stramenopiles</taxon>
        <taxon>Oomycota</taxon>
        <taxon>Peronosporomycetes</taxon>
        <taxon>Peronosporales</taxon>
        <taxon>Peronosporaceae</taxon>
        <taxon>Peronospora</taxon>
    </lineage>
</organism>
<sequence>MCPITLPYKSDDALVAVETEINNLQQKPQAVKAKLTASTRGTDKSPSLTVLASKGKKELPDTLVLSRGVEVAVVKRDQSAQIELPVVINKVVQTDEESSSHQSTSEVLIKSCASILKDVGAH</sequence>
<accession>A0AAV0URT6</accession>
<reference evidence="1" key="1">
    <citation type="submission" date="2022-12" db="EMBL/GenBank/DDBJ databases">
        <authorList>
            <person name="Webb A."/>
        </authorList>
    </citation>
    <scope>NUCLEOTIDE SEQUENCE</scope>
    <source>
        <strain evidence="1">Pd1</strain>
    </source>
</reference>
<comment type="caution">
    <text evidence="1">The sequence shown here is derived from an EMBL/GenBank/DDBJ whole genome shotgun (WGS) entry which is preliminary data.</text>
</comment>
<evidence type="ECO:0000313" key="2">
    <source>
        <dbReference type="Proteomes" id="UP001162029"/>
    </source>
</evidence>
<evidence type="ECO:0000313" key="1">
    <source>
        <dbReference type="EMBL" id="CAI5739667.1"/>
    </source>
</evidence>
<protein>
    <submittedName>
        <fullName evidence="1">Uncharacterized protein</fullName>
    </submittedName>
</protein>
<keyword evidence="2" id="KW-1185">Reference proteome</keyword>
<dbReference type="Proteomes" id="UP001162029">
    <property type="component" value="Unassembled WGS sequence"/>
</dbReference>